<protein>
    <submittedName>
        <fullName evidence="9">ABC transporter permease</fullName>
    </submittedName>
</protein>
<feature type="transmembrane region" description="Helical" evidence="7">
    <location>
        <begin position="9"/>
        <end position="30"/>
    </location>
</feature>
<evidence type="ECO:0000256" key="6">
    <source>
        <dbReference type="ARBA" id="ARBA00023136"/>
    </source>
</evidence>
<evidence type="ECO:0000256" key="4">
    <source>
        <dbReference type="ARBA" id="ARBA00022692"/>
    </source>
</evidence>
<feature type="transmembrane region" description="Helical" evidence="7">
    <location>
        <begin position="236"/>
        <end position="257"/>
    </location>
</feature>
<feature type="transmembrane region" description="Helical" evidence="7">
    <location>
        <begin position="180"/>
        <end position="200"/>
    </location>
</feature>
<dbReference type="InterPro" id="IPR045621">
    <property type="entry name" value="BPD_transp_1_N"/>
</dbReference>
<dbReference type="Gene3D" id="1.10.3720.10">
    <property type="entry name" value="MetI-like"/>
    <property type="match status" value="1"/>
</dbReference>
<dbReference type="InterPro" id="IPR035906">
    <property type="entry name" value="MetI-like_sf"/>
</dbReference>
<sequence length="517" mass="56441">MVTFIVRRIIAGFFIVLGASFIAYMLTSFAGNPLESALNISNPTARQQRIRYVTDALNLDQPRIVRYWEWLKGIGGCFVGKCNFGNYTAPGTTGSVNDNLGNYLGVSLKLVSSATVLAIFLGITIGIVTALRQYSGFDYAVTFMTFLFFSLPVFWVGILLKDLVAIKFNNFVQQPAGPTFTLTWMLIIALFFGLVSFSLLRGGFLRRLGIAALVALVFGLLTWYVSASHWLLDPGFGIVVIAVLAIAIAFGITTLTAGVGNRRALYSALTTAVIGIAMYYPVLIFVRDDMSFLKLLMLLAIAVVVGIVVGYAFGGDDRGLNARTGAFTAFGVAVIIFIDRSMLAWKTYSQLTFNRPLATIGSSTPNLKGDFWIGVNDTFSHLLLPTITLMLISLAGHSRYARASMLEVLNQDYIRTARAKGLTERTVVMRHAFRNALIPMTTIVAFDIGGLLGGAVLTETVFGWRSLGYMFQQGLTNFDVNPVMAVFLVTAIVAVLFNMVADIAYGFLDPRIRVTSS</sequence>
<dbReference type="CDD" id="cd06261">
    <property type="entry name" value="TM_PBP2"/>
    <property type="match status" value="2"/>
</dbReference>
<dbReference type="GO" id="GO:0005886">
    <property type="term" value="C:plasma membrane"/>
    <property type="evidence" value="ECO:0007669"/>
    <property type="project" value="UniProtKB-SubCell"/>
</dbReference>
<evidence type="ECO:0000256" key="2">
    <source>
        <dbReference type="ARBA" id="ARBA00022448"/>
    </source>
</evidence>
<dbReference type="InterPro" id="IPR000515">
    <property type="entry name" value="MetI-like"/>
</dbReference>
<dbReference type="SUPFAM" id="SSF161098">
    <property type="entry name" value="MetI-like"/>
    <property type="match status" value="1"/>
</dbReference>
<evidence type="ECO:0000313" key="9">
    <source>
        <dbReference type="EMBL" id="XCG62833.1"/>
    </source>
</evidence>
<organism evidence="9">
    <name type="scientific">Nakamurella sp. A5-74</name>
    <dbReference type="NCBI Taxonomy" id="3158264"/>
    <lineage>
        <taxon>Bacteria</taxon>
        <taxon>Bacillati</taxon>
        <taxon>Actinomycetota</taxon>
        <taxon>Actinomycetes</taxon>
        <taxon>Nakamurellales</taxon>
        <taxon>Nakamurellaceae</taxon>
        <taxon>Nakamurella</taxon>
    </lineage>
</organism>
<keyword evidence="2 7" id="KW-0813">Transport</keyword>
<comment type="similarity">
    <text evidence="7">Belongs to the binding-protein-dependent transport system permease family.</text>
</comment>
<feature type="transmembrane region" description="Helical" evidence="7">
    <location>
        <begin position="484"/>
        <end position="508"/>
    </location>
</feature>
<dbReference type="Pfam" id="PF19300">
    <property type="entry name" value="BPD_transp_1_N"/>
    <property type="match status" value="1"/>
</dbReference>
<gene>
    <name evidence="9" type="ORF">ABLG96_16655</name>
</gene>
<reference evidence="9" key="1">
    <citation type="submission" date="2024-05" db="EMBL/GenBank/DDBJ databases">
        <authorList>
            <person name="Cai S.Y."/>
            <person name="Jin L.M."/>
            <person name="Li H.R."/>
        </authorList>
    </citation>
    <scope>NUCLEOTIDE SEQUENCE</scope>
    <source>
        <strain evidence="9">A5-74</strain>
    </source>
</reference>
<evidence type="ECO:0000256" key="7">
    <source>
        <dbReference type="RuleBase" id="RU363032"/>
    </source>
</evidence>
<feature type="domain" description="ABC transmembrane type-1" evidence="8">
    <location>
        <begin position="104"/>
        <end position="501"/>
    </location>
</feature>
<keyword evidence="5 7" id="KW-1133">Transmembrane helix</keyword>
<keyword evidence="3" id="KW-1003">Cell membrane</keyword>
<keyword evidence="4 7" id="KW-0812">Transmembrane</keyword>
<proteinExistence type="inferred from homology"/>
<dbReference type="Pfam" id="PF00528">
    <property type="entry name" value="BPD_transp_1"/>
    <property type="match status" value="1"/>
</dbReference>
<feature type="transmembrane region" description="Helical" evidence="7">
    <location>
        <begin position="437"/>
        <end position="464"/>
    </location>
</feature>
<evidence type="ECO:0000256" key="3">
    <source>
        <dbReference type="ARBA" id="ARBA00022475"/>
    </source>
</evidence>
<dbReference type="GO" id="GO:0071916">
    <property type="term" value="F:dipeptide transmembrane transporter activity"/>
    <property type="evidence" value="ECO:0007669"/>
    <property type="project" value="TreeGrafter"/>
</dbReference>
<feature type="transmembrane region" description="Helical" evidence="7">
    <location>
        <begin position="292"/>
        <end position="313"/>
    </location>
</feature>
<dbReference type="PANTHER" id="PTHR43163">
    <property type="entry name" value="DIPEPTIDE TRANSPORT SYSTEM PERMEASE PROTEIN DPPB-RELATED"/>
    <property type="match status" value="1"/>
</dbReference>
<feature type="transmembrane region" description="Helical" evidence="7">
    <location>
        <begin position="139"/>
        <end position="160"/>
    </location>
</feature>
<dbReference type="AlphaFoldDB" id="A0AAU8DLG5"/>
<name>A0AAU8DLG5_9ACTN</name>
<dbReference type="RefSeq" id="WP_353648448.1">
    <property type="nucleotide sequence ID" value="NZ_CP159218.1"/>
</dbReference>
<dbReference type="PANTHER" id="PTHR43163:SF6">
    <property type="entry name" value="DIPEPTIDE TRANSPORT SYSTEM PERMEASE PROTEIN DPPB-RELATED"/>
    <property type="match status" value="1"/>
</dbReference>
<feature type="transmembrane region" description="Helical" evidence="7">
    <location>
        <begin position="378"/>
        <end position="396"/>
    </location>
</feature>
<feature type="transmembrane region" description="Helical" evidence="7">
    <location>
        <begin position="110"/>
        <end position="132"/>
    </location>
</feature>
<comment type="subcellular location">
    <subcellularLocation>
        <location evidence="1 7">Cell membrane</location>
        <topology evidence="1 7">Multi-pass membrane protein</topology>
    </subcellularLocation>
</comment>
<feature type="transmembrane region" description="Helical" evidence="7">
    <location>
        <begin position="325"/>
        <end position="345"/>
    </location>
</feature>
<dbReference type="EMBL" id="CP159218">
    <property type="protein sequence ID" value="XCG62833.1"/>
    <property type="molecule type" value="Genomic_DNA"/>
</dbReference>
<accession>A0AAU8DLG5</accession>
<dbReference type="PROSITE" id="PS50928">
    <property type="entry name" value="ABC_TM1"/>
    <property type="match status" value="1"/>
</dbReference>
<feature type="transmembrane region" description="Helical" evidence="7">
    <location>
        <begin position="264"/>
        <end position="286"/>
    </location>
</feature>
<evidence type="ECO:0000256" key="1">
    <source>
        <dbReference type="ARBA" id="ARBA00004651"/>
    </source>
</evidence>
<feature type="transmembrane region" description="Helical" evidence="7">
    <location>
        <begin position="207"/>
        <end position="224"/>
    </location>
</feature>
<evidence type="ECO:0000256" key="5">
    <source>
        <dbReference type="ARBA" id="ARBA00022989"/>
    </source>
</evidence>
<keyword evidence="6 7" id="KW-0472">Membrane</keyword>
<evidence type="ECO:0000259" key="8">
    <source>
        <dbReference type="PROSITE" id="PS50928"/>
    </source>
</evidence>